<organism evidence="1 2">
    <name type="scientific">Leifsonia soli</name>
    <dbReference type="NCBI Taxonomy" id="582665"/>
    <lineage>
        <taxon>Bacteria</taxon>
        <taxon>Bacillati</taxon>
        <taxon>Actinomycetota</taxon>
        <taxon>Actinomycetes</taxon>
        <taxon>Micrococcales</taxon>
        <taxon>Microbacteriaceae</taxon>
        <taxon>Leifsonia</taxon>
    </lineage>
</organism>
<protein>
    <submittedName>
        <fullName evidence="1">Outer membrane lipoprotein-sorting protein</fullName>
    </submittedName>
</protein>
<dbReference type="InterPro" id="IPR029046">
    <property type="entry name" value="LolA/LolB/LppX"/>
</dbReference>
<evidence type="ECO:0000313" key="1">
    <source>
        <dbReference type="EMBL" id="NYD73650.1"/>
    </source>
</evidence>
<dbReference type="PANTHER" id="PTHR37507:SF2">
    <property type="entry name" value="SPORULATION PROTEIN YDCC"/>
    <property type="match status" value="1"/>
</dbReference>
<gene>
    <name evidence="1" type="ORF">BJ963_001169</name>
</gene>
<proteinExistence type="predicted"/>
<dbReference type="Gene3D" id="2.50.20.10">
    <property type="entry name" value="Lipoprotein localisation LolA/LolB/LppX"/>
    <property type="match status" value="1"/>
</dbReference>
<comment type="caution">
    <text evidence="1">The sequence shown here is derived from an EMBL/GenBank/DDBJ whole genome shotgun (WGS) entry which is preliminary data.</text>
</comment>
<dbReference type="EMBL" id="JACCBJ010000001">
    <property type="protein sequence ID" value="NYD73650.1"/>
    <property type="molecule type" value="Genomic_DNA"/>
</dbReference>
<dbReference type="InterPro" id="IPR052944">
    <property type="entry name" value="Sporulation_related"/>
</dbReference>
<reference evidence="1 2" key="1">
    <citation type="submission" date="2020-07" db="EMBL/GenBank/DDBJ databases">
        <title>Sequencing the genomes of 1000 actinobacteria strains.</title>
        <authorList>
            <person name="Klenk H.-P."/>
        </authorList>
    </citation>
    <scope>NUCLEOTIDE SEQUENCE [LARGE SCALE GENOMIC DNA]</scope>
    <source>
        <strain evidence="1 2">DSM 23871</strain>
    </source>
</reference>
<dbReference type="SUPFAM" id="SSF89392">
    <property type="entry name" value="Prokaryotic lipoproteins and lipoprotein localization factors"/>
    <property type="match status" value="1"/>
</dbReference>
<keyword evidence="1" id="KW-0449">Lipoprotein</keyword>
<sequence>MEHRWMRWAPAVVAPVAIAAAVIVSPLAAGASDLPVKSPADVLRLVAASDTRSFSGTVEQSSDLGLPDLPATTSKGMDDGDAANLLELALSDHTAKVWVDGPTHVRVQVLDKLAERDAIRNGTDLWLYQSNGEKVAHATVPDSRKATPTPDATALTPSQLAQRFLAAVDPSTKVSLGDATTVAGRDAYDLVLTPRTDATLIGSVSIAVDGRTGIPLKVAVTARGAGAPAFEAGFTAFSDQKPDAGVFAFTPPKGASVSEQKLPTGAQAKDAAGAHHKPAVSGEGWATVVSLPAGSAPAGVADDPLFAQLTQPVDGGRALSSSLVSVLITADGRVLAGSVPVSTLQTAAAQATGQ</sequence>
<evidence type="ECO:0000313" key="2">
    <source>
        <dbReference type="Proteomes" id="UP000589620"/>
    </source>
</evidence>
<dbReference type="Proteomes" id="UP000589620">
    <property type="component" value="Unassembled WGS sequence"/>
</dbReference>
<accession>A0A852SYX3</accession>
<dbReference type="PANTHER" id="PTHR37507">
    <property type="entry name" value="SPORULATION PROTEIN YDCC"/>
    <property type="match status" value="1"/>
</dbReference>
<dbReference type="AlphaFoldDB" id="A0A852SYX3"/>
<name>A0A852SYX3_9MICO</name>
<keyword evidence="2" id="KW-1185">Reference proteome</keyword>